<reference evidence="1" key="1">
    <citation type="submission" date="2023-04" db="EMBL/GenBank/DDBJ databases">
        <title>Draft Genome sequencing of Naganishia species isolated from polar environments using Oxford Nanopore Technology.</title>
        <authorList>
            <person name="Leo P."/>
            <person name="Venkateswaran K."/>
        </authorList>
    </citation>
    <scope>NUCLEOTIDE SEQUENCE</scope>
    <source>
        <strain evidence="1">MNA-CCFEE 5261</strain>
    </source>
</reference>
<protein>
    <submittedName>
        <fullName evidence="1">Uncharacterized protein</fullName>
    </submittedName>
</protein>
<gene>
    <name evidence="1" type="ORF">QFC19_002749</name>
</gene>
<comment type="caution">
    <text evidence="1">The sequence shown here is derived from an EMBL/GenBank/DDBJ whole genome shotgun (WGS) entry which is preliminary data.</text>
</comment>
<proteinExistence type="predicted"/>
<accession>A0ACC2W7X6</accession>
<dbReference type="Proteomes" id="UP001241377">
    <property type="component" value="Unassembled WGS sequence"/>
</dbReference>
<organism evidence="1 2">
    <name type="scientific">Naganishia cerealis</name>
    <dbReference type="NCBI Taxonomy" id="610337"/>
    <lineage>
        <taxon>Eukaryota</taxon>
        <taxon>Fungi</taxon>
        <taxon>Dikarya</taxon>
        <taxon>Basidiomycota</taxon>
        <taxon>Agaricomycotina</taxon>
        <taxon>Tremellomycetes</taxon>
        <taxon>Filobasidiales</taxon>
        <taxon>Filobasidiaceae</taxon>
        <taxon>Naganishia</taxon>
    </lineage>
</organism>
<name>A0ACC2W7X6_9TREE</name>
<evidence type="ECO:0000313" key="2">
    <source>
        <dbReference type="Proteomes" id="UP001241377"/>
    </source>
</evidence>
<evidence type="ECO:0000313" key="1">
    <source>
        <dbReference type="EMBL" id="KAJ9107843.1"/>
    </source>
</evidence>
<keyword evidence="2" id="KW-1185">Reference proteome</keyword>
<sequence length="323" mass="33927">MPVAASETLTNVVCHGARDLRIEKRALNAPKSGEVTVAVHSTGLCGSDVHYYNHGANGDFKIIDPLVLGHEASGTITEVPEGTETHLKVGDRVAIECGHMCGSCKFCKLGRYNLCKLEAGERVLILGAGAVGLLAASLAKAQGATTTVVVDIEQARLDFAKENGWATGTHCLPKGPRVSGAEALEAAKQNWAGLQKAECVTGVEDLAEGFDAVFECTGVESCMQMAVFAARSGGRVLYVGMGTSALLLPTGASFIREVDLMGVFRYSNTYPAALALLGSGQLGPVEKMVTQRYPLEKAEAAFNAIQKGKDEQGNVVIKVMVGV</sequence>
<dbReference type="EMBL" id="JASBWR010000024">
    <property type="protein sequence ID" value="KAJ9107843.1"/>
    <property type="molecule type" value="Genomic_DNA"/>
</dbReference>